<organism evidence="1 2">
    <name type="scientific">Trametes sanguinea</name>
    <dbReference type="NCBI Taxonomy" id="158606"/>
    <lineage>
        <taxon>Eukaryota</taxon>
        <taxon>Fungi</taxon>
        <taxon>Dikarya</taxon>
        <taxon>Basidiomycota</taxon>
        <taxon>Agaricomycotina</taxon>
        <taxon>Agaricomycetes</taxon>
        <taxon>Polyporales</taxon>
        <taxon>Polyporaceae</taxon>
        <taxon>Trametes</taxon>
    </lineage>
</organism>
<dbReference type="Proteomes" id="UP001144978">
    <property type="component" value="Unassembled WGS sequence"/>
</dbReference>
<gene>
    <name evidence="1" type="ORF">NUW54_g2517</name>
</gene>
<accession>A0ACC1Q5Y8</accession>
<keyword evidence="2" id="KW-1185">Reference proteome</keyword>
<evidence type="ECO:0000313" key="2">
    <source>
        <dbReference type="Proteomes" id="UP001144978"/>
    </source>
</evidence>
<evidence type="ECO:0000313" key="1">
    <source>
        <dbReference type="EMBL" id="KAJ3010328.1"/>
    </source>
</evidence>
<protein>
    <submittedName>
        <fullName evidence="1">Uncharacterized protein</fullName>
    </submittedName>
</protein>
<reference evidence="1" key="1">
    <citation type="submission" date="2022-08" db="EMBL/GenBank/DDBJ databases">
        <title>Genome Sequence of Pycnoporus sanguineus.</title>
        <authorList>
            <person name="Buettner E."/>
        </authorList>
    </citation>
    <scope>NUCLEOTIDE SEQUENCE</scope>
    <source>
        <strain evidence="1">CG-C14</strain>
    </source>
</reference>
<name>A0ACC1Q5Y8_9APHY</name>
<proteinExistence type="predicted"/>
<sequence>MNPADNHMTLAHPCPSNIQSICDIDSNIPAELPSAARVMPLSDDYTPIFADHRQQDSLAPLQGTDGEFPPDGLVIVVRPFAGLNPGIMPPCHLKEGDRCVKVATLSKGANATLCTRMQVLSLTARGHRPSRSSQDGAASQGGANHDSDSDSSAESMDLEDDESSD</sequence>
<comment type="caution">
    <text evidence="1">The sequence shown here is derived from an EMBL/GenBank/DDBJ whole genome shotgun (WGS) entry which is preliminary data.</text>
</comment>
<dbReference type="EMBL" id="JANSHE010000478">
    <property type="protein sequence ID" value="KAJ3010328.1"/>
    <property type="molecule type" value="Genomic_DNA"/>
</dbReference>